<feature type="compositionally biased region" description="Acidic residues" evidence="8">
    <location>
        <begin position="110"/>
        <end position="123"/>
    </location>
</feature>
<dbReference type="PANTHER" id="PTHR16515:SF49">
    <property type="entry name" value="GASTRULA ZINC FINGER PROTEIN XLCGF49.1-LIKE-RELATED"/>
    <property type="match status" value="1"/>
</dbReference>
<dbReference type="PANTHER" id="PTHR16515">
    <property type="entry name" value="PR DOMAIN ZINC FINGER PROTEIN"/>
    <property type="match status" value="1"/>
</dbReference>
<evidence type="ECO:0000256" key="6">
    <source>
        <dbReference type="ARBA" id="ARBA00023242"/>
    </source>
</evidence>
<dbReference type="Proteomes" id="UP001497623">
    <property type="component" value="Unassembled WGS sequence"/>
</dbReference>
<dbReference type="AlphaFoldDB" id="A0AAV2SA05"/>
<dbReference type="SMART" id="SM00355">
    <property type="entry name" value="ZnF_C2H2"/>
    <property type="match status" value="3"/>
</dbReference>
<proteinExistence type="predicted"/>
<keyword evidence="11" id="KW-1185">Reference proteome</keyword>
<evidence type="ECO:0000259" key="9">
    <source>
        <dbReference type="PROSITE" id="PS50157"/>
    </source>
</evidence>
<comment type="caution">
    <text evidence="10">The sequence shown here is derived from an EMBL/GenBank/DDBJ whole genome shotgun (WGS) entry which is preliminary data.</text>
</comment>
<feature type="domain" description="C2H2-type" evidence="9">
    <location>
        <begin position="56"/>
        <end position="83"/>
    </location>
</feature>
<dbReference type="InterPro" id="IPR013087">
    <property type="entry name" value="Znf_C2H2_type"/>
</dbReference>
<organism evidence="10 11">
    <name type="scientific">Meganyctiphanes norvegica</name>
    <name type="common">Northern krill</name>
    <name type="synonym">Thysanopoda norvegica</name>
    <dbReference type="NCBI Taxonomy" id="48144"/>
    <lineage>
        <taxon>Eukaryota</taxon>
        <taxon>Metazoa</taxon>
        <taxon>Ecdysozoa</taxon>
        <taxon>Arthropoda</taxon>
        <taxon>Crustacea</taxon>
        <taxon>Multicrustacea</taxon>
        <taxon>Malacostraca</taxon>
        <taxon>Eumalacostraca</taxon>
        <taxon>Eucarida</taxon>
        <taxon>Euphausiacea</taxon>
        <taxon>Euphausiidae</taxon>
        <taxon>Meganyctiphanes</taxon>
    </lineage>
</organism>
<dbReference type="InterPro" id="IPR036236">
    <property type="entry name" value="Znf_C2H2_sf"/>
</dbReference>
<keyword evidence="3" id="KW-0677">Repeat</keyword>
<evidence type="ECO:0000313" key="11">
    <source>
        <dbReference type="Proteomes" id="UP001497623"/>
    </source>
</evidence>
<dbReference type="GO" id="GO:0005634">
    <property type="term" value="C:nucleus"/>
    <property type="evidence" value="ECO:0007669"/>
    <property type="project" value="UniProtKB-SubCell"/>
</dbReference>
<evidence type="ECO:0000256" key="2">
    <source>
        <dbReference type="ARBA" id="ARBA00022723"/>
    </source>
</evidence>
<dbReference type="Pfam" id="PF00096">
    <property type="entry name" value="zf-C2H2"/>
    <property type="match status" value="1"/>
</dbReference>
<evidence type="ECO:0000313" key="10">
    <source>
        <dbReference type="EMBL" id="CAL4169103.1"/>
    </source>
</evidence>
<accession>A0AAV2SA05</accession>
<evidence type="ECO:0000256" key="1">
    <source>
        <dbReference type="ARBA" id="ARBA00004123"/>
    </source>
</evidence>
<dbReference type="InterPro" id="IPR050331">
    <property type="entry name" value="Zinc_finger"/>
</dbReference>
<dbReference type="GO" id="GO:0008270">
    <property type="term" value="F:zinc ion binding"/>
    <property type="evidence" value="ECO:0007669"/>
    <property type="project" value="UniProtKB-KW"/>
</dbReference>
<evidence type="ECO:0000256" key="3">
    <source>
        <dbReference type="ARBA" id="ARBA00022737"/>
    </source>
</evidence>
<dbReference type="EMBL" id="CAXKWB010049772">
    <property type="protein sequence ID" value="CAL4169103.1"/>
    <property type="molecule type" value="Genomic_DNA"/>
</dbReference>
<dbReference type="PROSITE" id="PS00028">
    <property type="entry name" value="ZINC_FINGER_C2H2_1"/>
    <property type="match status" value="1"/>
</dbReference>
<dbReference type="GO" id="GO:0010468">
    <property type="term" value="P:regulation of gene expression"/>
    <property type="evidence" value="ECO:0007669"/>
    <property type="project" value="TreeGrafter"/>
</dbReference>
<dbReference type="PROSITE" id="PS50157">
    <property type="entry name" value="ZINC_FINGER_C2H2_2"/>
    <property type="match status" value="1"/>
</dbReference>
<feature type="non-terminal residue" evidence="10">
    <location>
        <position position="1"/>
    </location>
</feature>
<reference evidence="10 11" key="1">
    <citation type="submission" date="2024-05" db="EMBL/GenBank/DDBJ databases">
        <authorList>
            <person name="Wallberg A."/>
        </authorList>
    </citation>
    <scope>NUCLEOTIDE SEQUENCE [LARGE SCALE GENOMIC DNA]</scope>
</reference>
<name>A0AAV2SA05_MEGNR</name>
<keyword evidence="4 7" id="KW-0863">Zinc-finger</keyword>
<dbReference type="FunFam" id="3.30.160.60:FF:000478">
    <property type="entry name" value="Zinc finger protein 133"/>
    <property type="match status" value="1"/>
</dbReference>
<evidence type="ECO:0000256" key="5">
    <source>
        <dbReference type="ARBA" id="ARBA00022833"/>
    </source>
</evidence>
<sequence length="123" mass="14237">ELCNEKFIAARFLRNHMLTHEIDKSFDCTECDKKYPNEQLLAGHKLSPITNEENTYSCNQCEKYFNDKGQLESHKSIHTGDLQTEEIFYSADSVVMISTEKEEVHSEEMVSTEDIEVDPDEVL</sequence>
<evidence type="ECO:0000256" key="8">
    <source>
        <dbReference type="SAM" id="MobiDB-lite"/>
    </source>
</evidence>
<comment type="subcellular location">
    <subcellularLocation>
        <location evidence="1">Nucleus</location>
    </subcellularLocation>
</comment>
<feature type="non-terminal residue" evidence="10">
    <location>
        <position position="123"/>
    </location>
</feature>
<gene>
    <name evidence="10" type="ORF">MNOR_LOCUS33780</name>
</gene>
<evidence type="ECO:0000256" key="7">
    <source>
        <dbReference type="PROSITE-ProRule" id="PRU00042"/>
    </source>
</evidence>
<dbReference type="Gene3D" id="3.30.160.60">
    <property type="entry name" value="Classic Zinc Finger"/>
    <property type="match status" value="2"/>
</dbReference>
<dbReference type="SUPFAM" id="SSF57667">
    <property type="entry name" value="beta-beta-alpha zinc fingers"/>
    <property type="match status" value="2"/>
</dbReference>
<keyword evidence="6" id="KW-0539">Nucleus</keyword>
<protein>
    <recommendedName>
        <fullName evidence="9">C2H2-type domain-containing protein</fullName>
    </recommendedName>
</protein>
<keyword evidence="5" id="KW-0862">Zinc</keyword>
<feature type="region of interest" description="Disordered" evidence="8">
    <location>
        <begin position="102"/>
        <end position="123"/>
    </location>
</feature>
<evidence type="ECO:0000256" key="4">
    <source>
        <dbReference type="ARBA" id="ARBA00022771"/>
    </source>
</evidence>
<keyword evidence="2" id="KW-0479">Metal-binding</keyword>